<feature type="region of interest" description="Disordered" evidence="9">
    <location>
        <begin position="1231"/>
        <end position="1257"/>
    </location>
</feature>
<reference evidence="12 13" key="1">
    <citation type="submission" date="2024-01" db="EMBL/GenBank/DDBJ databases">
        <authorList>
            <person name="Alioto T."/>
            <person name="Alioto T."/>
            <person name="Gomez Garrido J."/>
        </authorList>
    </citation>
    <scope>NUCLEOTIDE SEQUENCE [LARGE SCALE GENOMIC DNA]</scope>
</reference>
<evidence type="ECO:0000256" key="4">
    <source>
        <dbReference type="ARBA" id="ARBA00022737"/>
    </source>
</evidence>
<feature type="domain" description="Ion transport" evidence="10">
    <location>
        <begin position="861"/>
        <end position="1115"/>
    </location>
</feature>
<gene>
    <name evidence="12" type="ORF">FSCOSCO3_A035710</name>
</gene>
<keyword evidence="5 8" id="KW-1133">Transmembrane helix</keyword>
<evidence type="ECO:0000313" key="12">
    <source>
        <dbReference type="EMBL" id="CAK6977612.1"/>
    </source>
</evidence>
<evidence type="ECO:0000256" key="6">
    <source>
        <dbReference type="ARBA" id="ARBA00023136"/>
    </source>
</evidence>
<comment type="caution">
    <text evidence="12">The sequence shown here is derived from an EMBL/GenBank/DDBJ whole genome shotgun (WGS) entry which is preliminary data.</text>
</comment>
<feature type="transmembrane region" description="Helical" evidence="8">
    <location>
        <begin position="214"/>
        <end position="237"/>
    </location>
</feature>
<feature type="transmembrane region" description="Helical" evidence="8">
    <location>
        <begin position="640"/>
        <end position="659"/>
    </location>
</feature>
<accession>A0AAV1Q3S1</accession>
<comment type="caution">
    <text evidence="8">Lacks conserved residue(s) required for the propagation of feature annotation.</text>
</comment>
<feature type="transmembrane region" description="Helical" evidence="8">
    <location>
        <begin position="285"/>
        <end position="302"/>
    </location>
</feature>
<dbReference type="Gene3D" id="1.10.238.10">
    <property type="entry name" value="EF-hand"/>
    <property type="match status" value="1"/>
</dbReference>
<dbReference type="GO" id="GO:0001518">
    <property type="term" value="C:voltage-gated sodium channel complex"/>
    <property type="evidence" value="ECO:0007669"/>
    <property type="project" value="UniProtKB-UniRule"/>
</dbReference>
<dbReference type="SUPFAM" id="SSF81324">
    <property type="entry name" value="Voltage-gated potassium channels"/>
    <property type="match status" value="3"/>
</dbReference>
<comment type="function">
    <text evidence="8">Mediates the voltage-dependent sodium ion permeability of excitable membranes. Assuming opened or closed conformations in response to the voltage difference across the membrane, the protein forms a sodium-selective channel through which Na(+) ions may pass in accordance with their electrochemical gradient.</text>
</comment>
<feature type="transmembrane region" description="Helical" evidence="8">
    <location>
        <begin position="927"/>
        <end position="946"/>
    </location>
</feature>
<evidence type="ECO:0000256" key="9">
    <source>
        <dbReference type="SAM" id="MobiDB-lite"/>
    </source>
</evidence>
<dbReference type="AlphaFoldDB" id="A0AAV1Q3S1"/>
<comment type="subcellular location">
    <subcellularLocation>
        <location evidence="1 8">Cell membrane</location>
        <topology evidence="1 8">Multi-pass membrane protein</topology>
    </subcellularLocation>
</comment>
<keyword evidence="4" id="KW-0677">Repeat</keyword>
<feature type="transmembrane region" description="Helical" evidence="8">
    <location>
        <begin position="710"/>
        <end position="732"/>
    </location>
</feature>
<dbReference type="InterPro" id="IPR005821">
    <property type="entry name" value="Ion_trans_dom"/>
</dbReference>
<evidence type="ECO:0000256" key="5">
    <source>
        <dbReference type="ARBA" id="ARBA00022989"/>
    </source>
</evidence>
<dbReference type="FunFam" id="1.20.120.350:FF:000068">
    <property type="entry name" value="Sodium channel protein"/>
    <property type="match status" value="1"/>
</dbReference>
<dbReference type="PANTHER" id="PTHR10037">
    <property type="entry name" value="VOLTAGE-GATED CATION CHANNEL CALCIUM AND SODIUM"/>
    <property type="match status" value="1"/>
</dbReference>
<keyword evidence="6 8" id="KW-0472">Membrane</keyword>
<feature type="compositionally biased region" description="Polar residues" evidence="9">
    <location>
        <begin position="1234"/>
        <end position="1244"/>
    </location>
</feature>
<dbReference type="InterPro" id="IPR058542">
    <property type="entry name" value="IQ_SCN5A_C"/>
</dbReference>
<feature type="transmembrane region" description="Helical" evidence="8">
    <location>
        <begin position="1025"/>
        <end position="1047"/>
    </location>
</feature>
<dbReference type="Pfam" id="PF24609">
    <property type="entry name" value="IQ_SCN5A_C"/>
    <property type="match status" value="1"/>
</dbReference>
<feature type="transmembrane region" description="Helical" evidence="8">
    <location>
        <begin position="322"/>
        <end position="344"/>
    </location>
</feature>
<keyword evidence="13" id="KW-1185">Reference proteome</keyword>
<feature type="domain" description="Ion transport" evidence="10">
    <location>
        <begin position="1"/>
        <end position="245"/>
    </location>
</feature>
<keyword evidence="8" id="KW-0739">Sodium transport</keyword>
<evidence type="ECO:0000256" key="7">
    <source>
        <dbReference type="ARBA" id="ARBA00023157"/>
    </source>
</evidence>
<feature type="transmembrane region" description="Helical" evidence="8">
    <location>
        <begin position="891"/>
        <end position="915"/>
    </location>
</feature>
<dbReference type="GO" id="GO:0005248">
    <property type="term" value="F:voltage-gated sodium channel activity"/>
    <property type="evidence" value="ECO:0007669"/>
    <property type="project" value="InterPro"/>
</dbReference>
<evidence type="ECO:0000259" key="11">
    <source>
        <dbReference type="Pfam" id="PF24609"/>
    </source>
</evidence>
<dbReference type="Proteomes" id="UP001314229">
    <property type="component" value="Unassembled WGS sequence"/>
</dbReference>
<keyword evidence="7" id="KW-1015">Disulfide bond</keyword>
<feature type="transmembrane region" description="Helical" evidence="8">
    <location>
        <begin position="671"/>
        <end position="690"/>
    </location>
</feature>
<feature type="domain" description="Ion transport" evidence="10">
    <location>
        <begin position="285"/>
        <end position="515"/>
    </location>
</feature>
<dbReference type="GO" id="GO:0086010">
    <property type="term" value="P:membrane depolarization during action potential"/>
    <property type="evidence" value="ECO:0007669"/>
    <property type="project" value="TreeGrafter"/>
</dbReference>
<feature type="transmembrane region" description="Helical" evidence="8">
    <location>
        <begin position="412"/>
        <end position="434"/>
    </location>
</feature>
<keyword evidence="8 12" id="KW-0407">Ion channel</keyword>
<proteinExistence type="inferred from homology"/>
<keyword evidence="8" id="KW-0851">Voltage-gated channel</keyword>
<protein>
    <recommendedName>
        <fullName evidence="8">Sodium channel protein</fullName>
    </recommendedName>
</protein>
<name>A0AAV1Q3S1_SCOSC</name>
<feature type="transmembrane region" description="Helical" evidence="8">
    <location>
        <begin position="753"/>
        <end position="779"/>
    </location>
</feature>
<keyword evidence="3 8" id="KW-0812">Transmembrane</keyword>
<feature type="compositionally biased region" description="Low complexity" evidence="9">
    <location>
        <begin position="543"/>
        <end position="557"/>
    </location>
</feature>
<comment type="similarity">
    <text evidence="8">Belongs to the sodium channel (TC 1.A.1.10) family.</text>
</comment>
<feature type="transmembrane region" description="Helical" evidence="8">
    <location>
        <begin position="990"/>
        <end position="1013"/>
    </location>
</feature>
<keyword evidence="8" id="KW-0915">Sodium</keyword>
<keyword evidence="8" id="KW-0894">Sodium channel</keyword>
<organism evidence="12 13">
    <name type="scientific">Scomber scombrus</name>
    <name type="common">Atlantic mackerel</name>
    <name type="synonym">Scomber vernalis</name>
    <dbReference type="NCBI Taxonomy" id="13677"/>
    <lineage>
        <taxon>Eukaryota</taxon>
        <taxon>Metazoa</taxon>
        <taxon>Chordata</taxon>
        <taxon>Craniata</taxon>
        <taxon>Vertebrata</taxon>
        <taxon>Euteleostomi</taxon>
        <taxon>Actinopterygii</taxon>
        <taxon>Neopterygii</taxon>
        <taxon>Teleostei</taxon>
        <taxon>Neoteleostei</taxon>
        <taxon>Acanthomorphata</taxon>
        <taxon>Pelagiaria</taxon>
        <taxon>Scombriformes</taxon>
        <taxon>Scombridae</taxon>
        <taxon>Scomber</taxon>
    </lineage>
</organism>
<keyword evidence="8" id="KW-0813">Transport</keyword>
<feature type="transmembrane region" description="Helical" evidence="8">
    <location>
        <begin position="861"/>
        <end position="879"/>
    </location>
</feature>
<dbReference type="InterPro" id="IPR027359">
    <property type="entry name" value="Volt_channel_dom_sf"/>
</dbReference>
<feature type="region of interest" description="Disordered" evidence="9">
    <location>
        <begin position="541"/>
        <end position="562"/>
    </location>
</feature>
<evidence type="ECO:0000256" key="8">
    <source>
        <dbReference type="RuleBase" id="RU361132"/>
    </source>
</evidence>
<dbReference type="PRINTS" id="PR00170">
    <property type="entry name" value="NACHANNEL"/>
</dbReference>
<dbReference type="Pfam" id="PF00520">
    <property type="entry name" value="Ion_trans"/>
    <property type="match status" value="4"/>
</dbReference>
<feature type="domain" description="SCN5A-like C-terminal IQ motif" evidence="11">
    <location>
        <begin position="1202"/>
        <end position="1227"/>
    </location>
</feature>
<feature type="domain" description="Ion transport" evidence="10">
    <location>
        <begin position="638"/>
        <end position="846"/>
    </location>
</feature>
<feature type="transmembrane region" description="Helical" evidence="8">
    <location>
        <begin position="36"/>
        <end position="59"/>
    </location>
</feature>
<sequence>MFVAIYIFEAIIKILSRGFGLGQFTFIRDPWNWLDIFIIIMAIVTEFVALDSISVFRILKIIPLIPGLRATSRALFQPVKRLAEVTIVIAFFLSVFAVLGMHFFMGSLMNKCQIHFNQSFDNEGFAKAGSYINNPEYHYFRPSDVDALVCGNFSSAGTCPEGFICMRGGKNPNYGYTNFDSFGWGFLSALRIMTHDFWWNLAELTVRATAIQTIIYFAMVLFPASFYLLSLFMGMVAMATAERSEASAAEAKRREEDFAEILQALKKCEVEEWLKQRLYTFVMDPFFELGIVICLIVNVLFLSMEHYPMVVEFYGVLSHAELVFIFIYTLEMILKLVAMGLCGYFQMNWNVFECTIVFGSLMELGVADVSGFSIIRSLRLLRVIRLAKWWPTFNLLLRIVRNSMGALRNLTLFLVLMVFFFSVAGMHLFGQSYIKCACKIAVDCELPRWHMADLFHSFLVVFRILCGNWIELLWDCMEVSGQATCLIFYITVLVIGKLLILGLFMGLLLSNLAAPEEDKEGVGKNKIKIALNRIKKALTHVKPNNTDGTGPDGTGPDVTSEGDDKKEYLALTSVTTEQPVSKKVEEKKGDTVQDRNTPEDCCCDMCHQCCSFLETNTSRGIWRIWSNFRKCCLSIVEHRFFQLFIILIIQLSCFTLMAEDINLESRQILKVILKYADLVFTIVFVVEMILKMLGYGLKRYFTKNWCWLEFFVVNVSLISVTINMLELSNVLPFRGWKTLRSLRMLSFFRGTKVVLNALLCVLPSLFDVLLVGLTVWLFFGVVGVNLFAGKFYYCFNETSEEYILHEDVNNKTECLFLIEANYTEMRWKNLPLNFDHVPAAYLSLLNLNKCRAGVYSLVTSWYFEVFMVVVICINVLVLASETYSDSFEKEVVLYWIHFIILIIFLIESILKIVAFGRDFFRDCLNTWDLGLILLSIPFIFIPDLLGRYLPNIYTPLSMIRLVRVFRVLRLHPKAAGIRSLLWALEMSFPALFNIGILLFIIMFTYAAVGMSAFPYVKKGAMINDLVNFETFPNSIMTMFMITTITGWDGLLYPLMSTPPDCDWYIENPGTAIRGDCSNTYFGIFFLTSYIIICFLLLLSVFFVIILEIFDMFAEEDEEPLSDDDLQMFYDTWKRFDPDASQCIQYSNLSEFCDALKDPLRIPKPNTIKLIHMDLPLLPGDKIHYLDILLALRAQVSYEPISSTLRRKKEEVAAAAIQRVYRKWRLASRDGTEGLSGQMNGGSKQTEMEPATNGQMRT</sequence>
<keyword evidence="2" id="KW-1003">Cell membrane</keyword>
<evidence type="ECO:0000256" key="1">
    <source>
        <dbReference type="ARBA" id="ARBA00004651"/>
    </source>
</evidence>
<dbReference type="InterPro" id="IPR001696">
    <property type="entry name" value="Na_channel_asu"/>
</dbReference>
<keyword evidence="8" id="KW-0406">Ion transport</keyword>
<evidence type="ECO:0000256" key="3">
    <source>
        <dbReference type="ARBA" id="ARBA00022692"/>
    </source>
</evidence>
<feature type="transmembrane region" description="Helical" evidence="8">
    <location>
        <begin position="82"/>
        <end position="105"/>
    </location>
</feature>
<feature type="transmembrane region" description="Helical" evidence="8">
    <location>
        <begin position="486"/>
        <end position="509"/>
    </location>
</feature>
<dbReference type="InterPro" id="IPR043203">
    <property type="entry name" value="VGCC_Ca_Na"/>
</dbReference>
<feature type="transmembrane region" description="Helical" evidence="8">
    <location>
        <begin position="1080"/>
        <end position="1106"/>
    </location>
</feature>
<dbReference type="Gene3D" id="1.20.5.1190">
    <property type="entry name" value="iswi atpase"/>
    <property type="match status" value="1"/>
</dbReference>
<dbReference type="Gene3D" id="1.10.287.70">
    <property type="match status" value="3"/>
</dbReference>
<dbReference type="EMBL" id="CAWUFR010000418">
    <property type="protein sequence ID" value="CAK6977612.1"/>
    <property type="molecule type" value="Genomic_DNA"/>
</dbReference>
<evidence type="ECO:0000256" key="2">
    <source>
        <dbReference type="ARBA" id="ARBA00022475"/>
    </source>
</evidence>
<dbReference type="GO" id="GO:0019228">
    <property type="term" value="P:neuronal action potential"/>
    <property type="evidence" value="ECO:0007669"/>
    <property type="project" value="TreeGrafter"/>
</dbReference>
<evidence type="ECO:0000259" key="10">
    <source>
        <dbReference type="Pfam" id="PF00520"/>
    </source>
</evidence>
<evidence type="ECO:0000313" key="13">
    <source>
        <dbReference type="Proteomes" id="UP001314229"/>
    </source>
</evidence>
<dbReference type="PANTHER" id="PTHR10037:SF223">
    <property type="entry name" value="SODIUM CHANNEL PROTEIN TYPE 4 SUBUNIT ALPHA"/>
    <property type="match status" value="1"/>
</dbReference>
<dbReference type="Gene3D" id="1.20.120.350">
    <property type="entry name" value="Voltage-gated potassium channels. Chain C"/>
    <property type="match status" value="4"/>
</dbReference>